<evidence type="ECO:0000259" key="8">
    <source>
        <dbReference type="Pfam" id="PF23093"/>
    </source>
</evidence>
<dbReference type="Pfam" id="PF01086">
    <property type="entry name" value="Clathrin_lg_ch"/>
    <property type="match status" value="1"/>
</dbReference>
<gene>
    <name evidence="9" type="ORF">HZH68_003912</name>
</gene>
<dbReference type="PROSITE" id="PS00581">
    <property type="entry name" value="CLATHRIN_LIGHT_CHN_2"/>
    <property type="match status" value="1"/>
</dbReference>
<accession>A0A834KSW7</accession>
<dbReference type="EMBL" id="JACSDZ010000003">
    <property type="protein sequence ID" value="KAF7409531.1"/>
    <property type="molecule type" value="Genomic_DNA"/>
</dbReference>
<sequence length="326" mass="36573">MHVLEEGAPASAFRARTFPARSFPPDGTTFAQVGLGQKLSKEIQPYSYWNMQFYQSEAAYVRFDYNIPRGASIGVYARRNALPTHTQYDLLEVLSGFKARTTRASHVIMDAFGDNFVNDTEVDPAAEFLAREQDQLAGLEDEIPPVSMAIPAAATNGEVEDLPGNFGNLKIGPGSDVEGSFEIIDTIGQPTESQTLPALDTVASAPPVKEEPEKIRKWREEQKTRLEEKDAEEEKKKEEWREAAKKELEEWYKHHAEAISKTKTTNRNAEKQFVAEADEVEPGTEWERIAKLCDFNPKSSRTSKDVSRMRSIILQLKQTPPAPVNV</sequence>
<keyword evidence="10" id="KW-1185">Reference proteome</keyword>
<dbReference type="GO" id="GO:0005198">
    <property type="term" value="F:structural molecule activity"/>
    <property type="evidence" value="ECO:0007669"/>
    <property type="project" value="InterPro"/>
</dbReference>
<protein>
    <recommendedName>
        <fullName evidence="6">Clathrin light chain</fullName>
    </recommendedName>
</protein>
<comment type="function">
    <text evidence="6">Clathrin is the major protein of the polyhedral coat of coated pits and vesicles.</text>
</comment>
<evidence type="ECO:0000256" key="6">
    <source>
        <dbReference type="RuleBase" id="RU363137"/>
    </source>
</evidence>
<dbReference type="GO" id="GO:0030672">
    <property type="term" value="C:synaptic vesicle membrane"/>
    <property type="evidence" value="ECO:0007669"/>
    <property type="project" value="TreeGrafter"/>
</dbReference>
<keyword evidence="3 6" id="KW-0472">Membrane</keyword>
<comment type="caution">
    <text evidence="9">The sequence shown here is derived from an EMBL/GenBank/DDBJ whole genome shotgun (WGS) entry which is preliminary data.</text>
</comment>
<evidence type="ECO:0000256" key="1">
    <source>
        <dbReference type="ARBA" id="ARBA00004180"/>
    </source>
</evidence>
<dbReference type="PANTHER" id="PTHR10639:SF7">
    <property type="entry name" value="CLATHRIN LIGHT CHAIN"/>
    <property type="match status" value="1"/>
</dbReference>
<dbReference type="AlphaFoldDB" id="A0A834KSW7"/>
<evidence type="ECO:0000313" key="9">
    <source>
        <dbReference type="EMBL" id="KAF7409531.1"/>
    </source>
</evidence>
<feature type="compositionally biased region" description="Basic and acidic residues" evidence="7">
    <location>
        <begin position="208"/>
        <end position="235"/>
    </location>
</feature>
<keyword evidence="5 6" id="KW-0968">Cytoplasmic vesicle</keyword>
<dbReference type="Pfam" id="PF23093">
    <property type="entry name" value="GBD_Tenm3"/>
    <property type="match status" value="1"/>
</dbReference>
<evidence type="ECO:0000256" key="3">
    <source>
        <dbReference type="ARBA" id="ARBA00023136"/>
    </source>
</evidence>
<reference evidence="9" key="1">
    <citation type="journal article" date="2020" name="G3 (Bethesda)">
        <title>High-Quality Assemblies for Three Invasive Social Wasps from the &lt;i&gt;Vespula&lt;/i&gt; Genus.</title>
        <authorList>
            <person name="Harrop T.W.R."/>
            <person name="Guhlin J."/>
            <person name="McLaughlin G.M."/>
            <person name="Permina E."/>
            <person name="Stockwell P."/>
            <person name="Gilligan J."/>
            <person name="Le Lec M.F."/>
            <person name="Gruber M.A.M."/>
            <person name="Quinn O."/>
            <person name="Lovegrove M."/>
            <person name="Duncan E.J."/>
            <person name="Remnant E.J."/>
            <person name="Van Eeckhoven J."/>
            <person name="Graham B."/>
            <person name="Knapp R.A."/>
            <person name="Langford K.W."/>
            <person name="Kronenberg Z."/>
            <person name="Press M.O."/>
            <person name="Eacker S.M."/>
            <person name="Wilson-Rankin E.E."/>
            <person name="Purcell J."/>
            <person name="Lester P.J."/>
            <person name="Dearden P.K."/>
        </authorList>
    </citation>
    <scope>NUCLEOTIDE SEQUENCE</scope>
    <source>
        <strain evidence="9">Linc-1</strain>
    </source>
</reference>
<dbReference type="GO" id="GO:0030130">
    <property type="term" value="C:clathrin coat of trans-Golgi network vesicle"/>
    <property type="evidence" value="ECO:0007669"/>
    <property type="project" value="InterPro"/>
</dbReference>
<dbReference type="GO" id="GO:0030132">
    <property type="term" value="C:clathrin coat of coated pit"/>
    <property type="evidence" value="ECO:0007669"/>
    <property type="project" value="InterPro"/>
</dbReference>
<feature type="domain" description="Teneurin-1-4-like galactose-binding" evidence="8">
    <location>
        <begin position="28"/>
        <end position="103"/>
    </location>
</feature>
<dbReference type="GO" id="GO:0006886">
    <property type="term" value="P:intracellular protein transport"/>
    <property type="evidence" value="ECO:0007669"/>
    <property type="project" value="InterPro"/>
</dbReference>
<dbReference type="GO" id="GO:0072583">
    <property type="term" value="P:clathrin-dependent endocytosis"/>
    <property type="evidence" value="ECO:0007669"/>
    <property type="project" value="TreeGrafter"/>
</dbReference>
<comment type="subcellular location">
    <subcellularLocation>
        <location evidence="1 6">Cytoplasmic vesicle membrane</location>
        <topology evidence="1 6">Peripheral membrane protein</topology>
        <orientation evidence="1 6">Cytoplasmic side</orientation>
    </subcellularLocation>
    <subcellularLocation>
        <location evidence="6">Membrane</location>
        <location evidence="6">Coated pit</location>
        <topology evidence="6">Peripheral membrane protein</topology>
        <orientation evidence="6">Cytoplasmic side</orientation>
    </subcellularLocation>
    <text evidence="6">Cytoplasmic face of coated pits and vesicles.</text>
</comment>
<dbReference type="Proteomes" id="UP000617340">
    <property type="component" value="Unassembled WGS sequence"/>
</dbReference>
<dbReference type="GO" id="GO:0099631">
    <property type="term" value="C:postsynaptic endocytic zone cytoplasmic component"/>
    <property type="evidence" value="ECO:0007669"/>
    <property type="project" value="TreeGrafter"/>
</dbReference>
<organism evidence="9 10">
    <name type="scientific">Vespula germanica</name>
    <name type="common">German yellow jacket</name>
    <name type="synonym">Paravespula germanica</name>
    <dbReference type="NCBI Taxonomy" id="30212"/>
    <lineage>
        <taxon>Eukaryota</taxon>
        <taxon>Metazoa</taxon>
        <taxon>Ecdysozoa</taxon>
        <taxon>Arthropoda</taxon>
        <taxon>Hexapoda</taxon>
        <taxon>Insecta</taxon>
        <taxon>Pterygota</taxon>
        <taxon>Neoptera</taxon>
        <taxon>Endopterygota</taxon>
        <taxon>Hymenoptera</taxon>
        <taxon>Apocrita</taxon>
        <taxon>Aculeata</taxon>
        <taxon>Vespoidea</taxon>
        <taxon>Vespidae</taxon>
        <taxon>Vespinae</taxon>
        <taxon>Vespula</taxon>
    </lineage>
</organism>
<evidence type="ECO:0000256" key="5">
    <source>
        <dbReference type="ARBA" id="ARBA00023329"/>
    </source>
</evidence>
<evidence type="ECO:0000256" key="7">
    <source>
        <dbReference type="SAM" id="MobiDB-lite"/>
    </source>
</evidence>
<feature type="region of interest" description="Disordered" evidence="7">
    <location>
        <begin position="201"/>
        <end position="235"/>
    </location>
</feature>
<evidence type="ECO:0000256" key="4">
    <source>
        <dbReference type="ARBA" id="ARBA00023176"/>
    </source>
</evidence>
<keyword evidence="4 6" id="KW-0168">Coated pit</keyword>
<evidence type="ECO:0000256" key="2">
    <source>
        <dbReference type="ARBA" id="ARBA00005263"/>
    </source>
</evidence>
<dbReference type="InterPro" id="IPR057629">
    <property type="entry name" value="Teneurin1-4_GBD"/>
</dbReference>
<dbReference type="InterPro" id="IPR000996">
    <property type="entry name" value="Clathrin_L-chain"/>
</dbReference>
<evidence type="ECO:0000313" key="10">
    <source>
        <dbReference type="Proteomes" id="UP000617340"/>
    </source>
</evidence>
<proteinExistence type="inferred from homology"/>
<dbReference type="PANTHER" id="PTHR10639">
    <property type="entry name" value="CLATHRIN LIGHT CHAIN"/>
    <property type="match status" value="1"/>
</dbReference>
<comment type="similarity">
    <text evidence="2 6">Belongs to the clathrin light chain family.</text>
</comment>
<dbReference type="GO" id="GO:0032050">
    <property type="term" value="F:clathrin heavy chain binding"/>
    <property type="evidence" value="ECO:0007669"/>
    <property type="project" value="TreeGrafter"/>
</dbReference>
<name>A0A834KSW7_VESGE</name>